<evidence type="ECO:0000313" key="12">
    <source>
        <dbReference type="Proteomes" id="UP000198559"/>
    </source>
</evidence>
<keyword evidence="3 8" id="KW-0997">Cell inner membrane</keyword>
<organism evidence="10 13">
    <name type="scientific">Bathymodiolus azoricus thioautotrophic gill symbiont</name>
    <dbReference type="NCBI Taxonomy" id="235205"/>
    <lineage>
        <taxon>Bacteria</taxon>
        <taxon>Pseudomonadati</taxon>
        <taxon>Pseudomonadota</taxon>
        <taxon>Gammaproteobacteria</taxon>
        <taxon>sulfur-oxidizing symbionts</taxon>
    </lineage>
</organism>
<dbReference type="InterPro" id="IPR017871">
    <property type="entry name" value="ABC_transporter-like_CS"/>
</dbReference>
<dbReference type="InterPro" id="IPR003439">
    <property type="entry name" value="ABC_transporter-like_ATP-bd"/>
</dbReference>
<dbReference type="PANTHER" id="PTHR24220:SF689">
    <property type="entry name" value="LIPOPROTEIN-RELEASING SYSTEM ATP-BINDING PROTEIN LOLD"/>
    <property type="match status" value="1"/>
</dbReference>
<evidence type="ECO:0000256" key="3">
    <source>
        <dbReference type="ARBA" id="ARBA00022519"/>
    </source>
</evidence>
<dbReference type="SUPFAM" id="SSF52540">
    <property type="entry name" value="P-loop containing nucleoside triphosphate hydrolases"/>
    <property type="match status" value="1"/>
</dbReference>
<dbReference type="CDD" id="cd03255">
    <property type="entry name" value="ABC_MJ0796_LolCDE_FtsE"/>
    <property type="match status" value="1"/>
</dbReference>
<keyword evidence="4 8" id="KW-0547">Nucleotide-binding</keyword>
<dbReference type="InterPro" id="IPR027417">
    <property type="entry name" value="P-loop_NTPase"/>
</dbReference>
<dbReference type="GO" id="GO:0044874">
    <property type="term" value="P:lipoprotein localization to outer membrane"/>
    <property type="evidence" value="ECO:0007669"/>
    <property type="project" value="UniProtKB-ARBA"/>
</dbReference>
<keyword evidence="1 8" id="KW-0813">Transport</keyword>
<dbReference type="Pfam" id="PF00005">
    <property type="entry name" value="ABC_tran"/>
    <property type="match status" value="1"/>
</dbReference>
<dbReference type="SMART" id="SM00382">
    <property type="entry name" value="AAA"/>
    <property type="match status" value="1"/>
</dbReference>
<evidence type="ECO:0000256" key="4">
    <source>
        <dbReference type="ARBA" id="ARBA00022741"/>
    </source>
</evidence>
<keyword evidence="5 8" id="KW-0067">ATP-binding</keyword>
<accession>A0A1H6L5A7</accession>
<feature type="domain" description="ABC transporter" evidence="9">
    <location>
        <begin position="5"/>
        <end position="223"/>
    </location>
</feature>
<keyword evidence="6 8" id="KW-1278">Translocase</keyword>
<comment type="similarity">
    <text evidence="8">Belongs to the ABC transporter superfamily. Lipoprotein translocase (TC 3.A.1.125) family.</text>
</comment>
<sequence>MNKIIKCQNLGYAYNDGEIKTPVLNALNLEINPAESLAIIGQSGCGKSTLLNLLGGMDQPTTGKVMINNADLSQLSEEAITNLRAQHLGFIYQFHHLLKDFSALDNVAMPLLIRGDATHLALEKSSKLLSDIGLQNRLNHRPAELSGGQRQRVAIARALINNPSCLLADEPTGNLDAKNTQEVLGLMMELNQQQKSALILVTHDMNIAKKMDQFLTLENGTLV</sequence>
<dbReference type="Proteomes" id="UP000198988">
    <property type="component" value="Unassembled WGS sequence"/>
</dbReference>
<dbReference type="InterPro" id="IPR003593">
    <property type="entry name" value="AAA+_ATPase"/>
</dbReference>
<keyword evidence="2 8" id="KW-1003">Cell membrane</keyword>
<evidence type="ECO:0000313" key="11">
    <source>
        <dbReference type="EMBL" id="SEH84192.1"/>
    </source>
</evidence>
<evidence type="ECO:0000256" key="6">
    <source>
        <dbReference type="ARBA" id="ARBA00022967"/>
    </source>
</evidence>
<reference evidence="12 13" key="1">
    <citation type="submission" date="2016-06" db="EMBL/GenBank/DDBJ databases">
        <authorList>
            <person name="Petersen J."/>
            <person name="Sayavedra L."/>
        </authorList>
    </citation>
    <scope>NUCLEOTIDE SEQUENCE [LARGE SCALE GENOMIC DNA]</scope>
    <source>
        <strain evidence="13">BazSymA</strain>
        <strain evidence="12">BazSymB</strain>
    </source>
</reference>
<dbReference type="AlphaFoldDB" id="A0A1H6L5A7"/>
<evidence type="ECO:0000313" key="10">
    <source>
        <dbReference type="EMBL" id="SEH83534.1"/>
    </source>
</evidence>
<dbReference type="STRING" id="235205.BAZSYMB_SCAFFOLD00019_15"/>
<comment type="subunit">
    <text evidence="8">The complex is composed of two ATP-binding proteins (LolD) and two transmembrane proteins (LolC and LolE).</text>
</comment>
<reference evidence="10" key="2">
    <citation type="submission" date="2016-06" db="EMBL/GenBank/DDBJ databases">
        <authorList>
            <person name="Olsen C.W."/>
            <person name="Carey S."/>
            <person name="Hinshaw L."/>
            <person name="Karasin A.I."/>
        </authorList>
    </citation>
    <scope>NUCLEOTIDE SEQUENCE [LARGE SCALE GENOMIC DNA]</scope>
    <source>
        <strain evidence="10">BazSymA</strain>
        <strain evidence="11">BazSymB</strain>
    </source>
</reference>
<dbReference type="EC" id="7.6.2.-" evidence="8"/>
<evidence type="ECO:0000259" key="9">
    <source>
        <dbReference type="PROSITE" id="PS50893"/>
    </source>
</evidence>
<comment type="function">
    <text evidence="8">Part of the ABC transporter complex LolCDE involved in the translocation of mature outer membrane-directed lipoproteins, from the inner membrane to the periplasmic chaperone, LolA. Responsible for the formation of the LolA-lipoprotein complex in an ATP-dependent manner.</text>
</comment>
<dbReference type="PROSITE" id="PS00211">
    <property type="entry name" value="ABC_TRANSPORTER_1"/>
    <property type="match status" value="1"/>
</dbReference>
<comment type="subcellular location">
    <subcellularLocation>
        <location evidence="8">Cell inner membrane</location>
        <topology evidence="8">Peripheral membrane protein</topology>
    </subcellularLocation>
</comment>
<dbReference type="GO" id="GO:0005524">
    <property type="term" value="F:ATP binding"/>
    <property type="evidence" value="ECO:0007669"/>
    <property type="project" value="UniProtKB-UniRule"/>
</dbReference>
<dbReference type="Proteomes" id="UP000198559">
    <property type="component" value="Unassembled WGS sequence"/>
</dbReference>
<evidence type="ECO:0000256" key="8">
    <source>
        <dbReference type="RuleBase" id="RU367068"/>
    </source>
</evidence>
<dbReference type="OrthoDB" id="9778897at2"/>
<dbReference type="GO" id="GO:0089705">
    <property type="term" value="P:protein localization to outer membrane"/>
    <property type="evidence" value="ECO:0007669"/>
    <property type="project" value="TreeGrafter"/>
</dbReference>
<evidence type="ECO:0000313" key="13">
    <source>
        <dbReference type="Proteomes" id="UP000198988"/>
    </source>
</evidence>
<evidence type="ECO:0000256" key="1">
    <source>
        <dbReference type="ARBA" id="ARBA00022448"/>
    </source>
</evidence>
<dbReference type="NCBIfam" id="TIGR02211">
    <property type="entry name" value="LolD_lipo_ex"/>
    <property type="match status" value="1"/>
</dbReference>
<dbReference type="RefSeq" id="WP_090716192.1">
    <property type="nucleotide sequence ID" value="NZ_CAESAP020000187.1"/>
</dbReference>
<dbReference type="PROSITE" id="PS50893">
    <property type="entry name" value="ABC_TRANSPORTER_2"/>
    <property type="match status" value="1"/>
</dbReference>
<protein>
    <recommendedName>
        <fullName evidence="8">Lipoprotein-releasing system ATP-binding protein LolD</fullName>
        <ecNumber evidence="8">7.6.2.-</ecNumber>
    </recommendedName>
</protein>
<dbReference type="EMBL" id="CVUD02000167">
    <property type="protein sequence ID" value="SEH84192.1"/>
    <property type="molecule type" value="Genomic_DNA"/>
</dbReference>
<name>A0A1H6L5A7_9GAMM</name>
<dbReference type="InterPro" id="IPR011924">
    <property type="entry name" value="LolD_lipo_ATP-bd"/>
</dbReference>
<dbReference type="PANTHER" id="PTHR24220">
    <property type="entry name" value="IMPORT ATP-BINDING PROTEIN"/>
    <property type="match status" value="1"/>
</dbReference>
<dbReference type="FunFam" id="3.40.50.300:FF:000230">
    <property type="entry name" value="Lipoprotein-releasing system ATP-binding protein LolD"/>
    <property type="match status" value="1"/>
</dbReference>
<dbReference type="InterPro" id="IPR015854">
    <property type="entry name" value="ABC_transpr_LolD-like"/>
</dbReference>
<dbReference type="GO" id="GO:0005886">
    <property type="term" value="C:plasma membrane"/>
    <property type="evidence" value="ECO:0007669"/>
    <property type="project" value="UniProtKB-SubCell"/>
</dbReference>
<dbReference type="EMBL" id="CDSC02000250">
    <property type="protein sequence ID" value="SEH83534.1"/>
    <property type="molecule type" value="Genomic_DNA"/>
</dbReference>
<keyword evidence="7 8" id="KW-0472">Membrane</keyword>
<evidence type="ECO:0000256" key="2">
    <source>
        <dbReference type="ARBA" id="ARBA00022475"/>
    </source>
</evidence>
<evidence type="ECO:0000256" key="7">
    <source>
        <dbReference type="ARBA" id="ARBA00023136"/>
    </source>
</evidence>
<dbReference type="Gene3D" id="3.40.50.300">
    <property type="entry name" value="P-loop containing nucleotide triphosphate hydrolases"/>
    <property type="match status" value="1"/>
</dbReference>
<proteinExistence type="inferred from homology"/>
<gene>
    <name evidence="8" type="primary">lolD</name>
    <name evidence="10" type="ORF">BAZSYMA_ACONTIG00185_12</name>
    <name evidence="11" type="ORF">BAZSYMB_SCAFFOLD00019_15</name>
</gene>
<evidence type="ECO:0000256" key="5">
    <source>
        <dbReference type="ARBA" id="ARBA00022840"/>
    </source>
</evidence>
<dbReference type="GO" id="GO:0016887">
    <property type="term" value="F:ATP hydrolysis activity"/>
    <property type="evidence" value="ECO:0007669"/>
    <property type="project" value="InterPro"/>
</dbReference>
<dbReference type="InterPro" id="IPR017911">
    <property type="entry name" value="MacB-like_ATP-bd"/>
</dbReference>
<dbReference type="GO" id="GO:0022857">
    <property type="term" value="F:transmembrane transporter activity"/>
    <property type="evidence" value="ECO:0007669"/>
    <property type="project" value="TreeGrafter"/>
</dbReference>